<evidence type="ECO:0000256" key="3">
    <source>
        <dbReference type="ARBA" id="ARBA00023125"/>
    </source>
</evidence>
<keyword evidence="4" id="KW-0233">DNA recombination</keyword>
<dbReference type="SUPFAM" id="SSF56349">
    <property type="entry name" value="DNA breaking-rejoining enzymes"/>
    <property type="match status" value="1"/>
</dbReference>
<dbReference type="Proteomes" id="UP000028680">
    <property type="component" value="Chromosome"/>
</dbReference>
<dbReference type="Gene3D" id="1.10.150.130">
    <property type="match status" value="1"/>
</dbReference>
<dbReference type="InterPro" id="IPR011010">
    <property type="entry name" value="DNA_brk_join_enz"/>
</dbReference>
<dbReference type="KEGG" id="ptp:RCA23_c13060"/>
<keyword evidence="3 5" id="KW-0238">DNA-binding</keyword>
<keyword evidence="9" id="KW-1185">Reference proteome</keyword>
<dbReference type="Gene3D" id="1.10.443.10">
    <property type="entry name" value="Intergrase catalytic core"/>
    <property type="match status" value="1"/>
</dbReference>
<dbReference type="GO" id="GO:0006310">
    <property type="term" value="P:DNA recombination"/>
    <property type="evidence" value="ECO:0007669"/>
    <property type="project" value="UniProtKB-KW"/>
</dbReference>
<protein>
    <submittedName>
        <fullName evidence="8">Phage integrase</fullName>
    </submittedName>
</protein>
<accession>A0AAN0RIR5</accession>
<dbReference type="GO" id="GO:0003677">
    <property type="term" value="F:DNA binding"/>
    <property type="evidence" value="ECO:0007669"/>
    <property type="project" value="UniProtKB-UniRule"/>
</dbReference>
<dbReference type="EMBL" id="CP003984">
    <property type="protein sequence ID" value="AII86852.1"/>
    <property type="molecule type" value="Genomic_DNA"/>
</dbReference>
<dbReference type="PROSITE" id="PS51900">
    <property type="entry name" value="CB"/>
    <property type="match status" value="1"/>
</dbReference>
<gene>
    <name evidence="8" type="ORF">RCA23_c13060</name>
</gene>
<dbReference type="AlphaFoldDB" id="A0AAN0RIR5"/>
<dbReference type="Pfam" id="PF00589">
    <property type="entry name" value="Phage_integrase"/>
    <property type="match status" value="1"/>
</dbReference>
<dbReference type="GO" id="GO:0015074">
    <property type="term" value="P:DNA integration"/>
    <property type="evidence" value="ECO:0007669"/>
    <property type="project" value="UniProtKB-KW"/>
</dbReference>
<dbReference type="PANTHER" id="PTHR30629">
    <property type="entry name" value="PROPHAGE INTEGRASE"/>
    <property type="match status" value="1"/>
</dbReference>
<comment type="similarity">
    <text evidence="1">Belongs to the 'phage' integrase family.</text>
</comment>
<evidence type="ECO:0000256" key="5">
    <source>
        <dbReference type="PROSITE-ProRule" id="PRU01248"/>
    </source>
</evidence>
<dbReference type="InterPro" id="IPR050808">
    <property type="entry name" value="Phage_Integrase"/>
</dbReference>
<evidence type="ECO:0000313" key="9">
    <source>
        <dbReference type="Proteomes" id="UP000028680"/>
    </source>
</evidence>
<proteinExistence type="inferred from homology"/>
<evidence type="ECO:0000256" key="4">
    <source>
        <dbReference type="ARBA" id="ARBA00023172"/>
    </source>
</evidence>
<feature type="domain" description="Core-binding (CB)" evidence="7">
    <location>
        <begin position="23"/>
        <end position="104"/>
    </location>
</feature>
<dbReference type="InterPro" id="IPR044068">
    <property type="entry name" value="CB"/>
</dbReference>
<name>A0AAN0RIR5_9RHOB</name>
<feature type="domain" description="Tyr recombinase" evidence="6">
    <location>
        <begin position="124"/>
        <end position="300"/>
    </location>
</feature>
<evidence type="ECO:0000259" key="6">
    <source>
        <dbReference type="PROSITE" id="PS51898"/>
    </source>
</evidence>
<evidence type="ECO:0000256" key="2">
    <source>
        <dbReference type="ARBA" id="ARBA00022908"/>
    </source>
</evidence>
<dbReference type="InterPro" id="IPR010998">
    <property type="entry name" value="Integrase_recombinase_N"/>
</dbReference>
<evidence type="ECO:0000256" key="1">
    <source>
        <dbReference type="ARBA" id="ARBA00008857"/>
    </source>
</evidence>
<keyword evidence="2" id="KW-0229">DNA integration</keyword>
<reference evidence="8 9" key="1">
    <citation type="journal article" date="2014" name="ISME J.">
        <title>Adaptation of an abundant Roseobacter RCA organism to pelagic systems revealed by genomic and transcriptomic analyses.</title>
        <authorList>
            <person name="Voget S."/>
            <person name="Wemheuer B."/>
            <person name="Brinkhoff T."/>
            <person name="Vollmers J."/>
            <person name="Dietrich S."/>
            <person name="Giebel H.A."/>
            <person name="Beardsley C."/>
            <person name="Sardemann C."/>
            <person name="Bakenhus I."/>
            <person name="Billerbeck S."/>
            <person name="Daniel R."/>
            <person name="Simon M."/>
        </authorList>
    </citation>
    <scope>NUCLEOTIDE SEQUENCE [LARGE SCALE GENOMIC DNA]</scope>
    <source>
        <strain evidence="8 9">RCA23</strain>
    </source>
</reference>
<dbReference type="InterPro" id="IPR002104">
    <property type="entry name" value="Integrase_catalytic"/>
</dbReference>
<evidence type="ECO:0000259" key="7">
    <source>
        <dbReference type="PROSITE" id="PS51900"/>
    </source>
</evidence>
<sequence length="347" mass="40103">MLGDAAKGIDFRYSAQEEEIKPETVGFALEQHLTEKRHSLRDSTIRDYQKTFNNCFSDWRSLPLQQLTKKRVTDRYLELRDTGKSSDYVNKAFRNLSSTLSYYDVEPNPIRVLKQKGLRQSGKARERFLSQDEIVQIMQHHLIGSKRDATGTKVPKITRIFMFFMLTGLRANEVIGLKWKDVQDGYFIITGDVAKNKKPHKMPLVGSLKSIVGQRKKDDDPVFGYTQSGYRTAKDKFLEATKMVHFTTHDFRRTFSEHLNLCGYSELDIAVANNQSSTNVTKKHYLGGELAKASLQVKMLTDLQNQFEFYLHGDSKSNNPQKAPERWEETVFVEPDMSNDDFQEYLK</sequence>
<dbReference type="InterPro" id="IPR013762">
    <property type="entry name" value="Integrase-like_cat_sf"/>
</dbReference>
<evidence type="ECO:0000313" key="8">
    <source>
        <dbReference type="EMBL" id="AII86852.1"/>
    </source>
</evidence>
<organism evidence="8 9">
    <name type="scientific">Planktomarina temperata RCA23</name>
    <dbReference type="NCBI Taxonomy" id="666509"/>
    <lineage>
        <taxon>Bacteria</taxon>
        <taxon>Pseudomonadati</taxon>
        <taxon>Pseudomonadota</taxon>
        <taxon>Alphaproteobacteria</taxon>
        <taxon>Rhodobacterales</taxon>
        <taxon>Paracoccaceae</taxon>
        <taxon>Planktomarina</taxon>
    </lineage>
</organism>
<dbReference type="PROSITE" id="PS51898">
    <property type="entry name" value="TYR_RECOMBINASE"/>
    <property type="match status" value="1"/>
</dbReference>
<dbReference type="PANTHER" id="PTHR30629:SF2">
    <property type="entry name" value="PROPHAGE INTEGRASE INTS-RELATED"/>
    <property type="match status" value="1"/>
</dbReference>